<dbReference type="GO" id="GO:0005829">
    <property type="term" value="C:cytosol"/>
    <property type="evidence" value="ECO:0007669"/>
    <property type="project" value="TreeGrafter"/>
</dbReference>
<sequence>MSLSPPPVLAINMCSSPGTQIPHKADSTVRYLDYEGTFTLIRHGESKGNVRPVWAGQSNDELSDHGKKQAEALGKSFKEKGKKFEVIYVSDLSRAKQTADAIRQWHAEPKPLLKEDRNLREISFGDADGKPYVAEAPSGKTLEELYSQDIFPHIRDRNGRFPNGESKDDVAKRAEKVIRELIIPIVKGEEEYIKKKRGQEGVKESAPDARVAIVSHGVFLRELLYALHRQNASLAEYKYLDTTGWTEVKIQLKVPENATTKPESLPINLEVTDINRSEHLKELKR</sequence>
<dbReference type="PROSITE" id="PS00175">
    <property type="entry name" value="PG_MUTASE"/>
    <property type="match status" value="1"/>
</dbReference>
<keyword evidence="1" id="KW-0378">Hydrolase</keyword>
<dbReference type="Proteomes" id="UP000297245">
    <property type="component" value="Unassembled WGS sequence"/>
</dbReference>
<evidence type="ECO:0000256" key="2">
    <source>
        <dbReference type="PIRSR" id="PIRSR613078-1"/>
    </source>
</evidence>
<dbReference type="AlphaFoldDB" id="A0A4S8MMG8"/>
<gene>
    <name evidence="4" type="ORF">K435DRAFT_835523</name>
</gene>
<feature type="binding site" evidence="3">
    <location>
        <begin position="42"/>
        <end position="49"/>
    </location>
    <ligand>
        <name>substrate</name>
    </ligand>
</feature>
<organism evidence="4 5">
    <name type="scientific">Dendrothele bispora (strain CBS 962.96)</name>
    <dbReference type="NCBI Taxonomy" id="1314807"/>
    <lineage>
        <taxon>Eukaryota</taxon>
        <taxon>Fungi</taxon>
        <taxon>Dikarya</taxon>
        <taxon>Basidiomycota</taxon>
        <taxon>Agaricomycotina</taxon>
        <taxon>Agaricomycetes</taxon>
        <taxon>Agaricomycetidae</taxon>
        <taxon>Agaricales</taxon>
        <taxon>Agaricales incertae sedis</taxon>
        <taxon>Dendrothele</taxon>
    </lineage>
</organism>
<dbReference type="GO" id="GO:0043456">
    <property type="term" value="P:regulation of pentose-phosphate shunt"/>
    <property type="evidence" value="ECO:0007669"/>
    <property type="project" value="TreeGrafter"/>
</dbReference>
<dbReference type="OrthoDB" id="354304at2759"/>
<protein>
    <submittedName>
        <fullName evidence="4">Phosphoglycerate mutase-like protein</fullName>
    </submittedName>
</protein>
<evidence type="ECO:0000256" key="3">
    <source>
        <dbReference type="PIRSR" id="PIRSR613078-2"/>
    </source>
</evidence>
<reference evidence="4 5" key="1">
    <citation type="journal article" date="2019" name="Nat. Ecol. Evol.">
        <title>Megaphylogeny resolves global patterns of mushroom evolution.</title>
        <authorList>
            <person name="Varga T."/>
            <person name="Krizsan K."/>
            <person name="Foldi C."/>
            <person name="Dima B."/>
            <person name="Sanchez-Garcia M."/>
            <person name="Sanchez-Ramirez S."/>
            <person name="Szollosi G.J."/>
            <person name="Szarkandi J.G."/>
            <person name="Papp V."/>
            <person name="Albert L."/>
            <person name="Andreopoulos W."/>
            <person name="Angelini C."/>
            <person name="Antonin V."/>
            <person name="Barry K.W."/>
            <person name="Bougher N.L."/>
            <person name="Buchanan P."/>
            <person name="Buyck B."/>
            <person name="Bense V."/>
            <person name="Catcheside P."/>
            <person name="Chovatia M."/>
            <person name="Cooper J."/>
            <person name="Damon W."/>
            <person name="Desjardin D."/>
            <person name="Finy P."/>
            <person name="Geml J."/>
            <person name="Haridas S."/>
            <person name="Hughes K."/>
            <person name="Justo A."/>
            <person name="Karasinski D."/>
            <person name="Kautmanova I."/>
            <person name="Kiss B."/>
            <person name="Kocsube S."/>
            <person name="Kotiranta H."/>
            <person name="LaButti K.M."/>
            <person name="Lechner B.E."/>
            <person name="Liimatainen K."/>
            <person name="Lipzen A."/>
            <person name="Lukacs Z."/>
            <person name="Mihaltcheva S."/>
            <person name="Morgado L.N."/>
            <person name="Niskanen T."/>
            <person name="Noordeloos M.E."/>
            <person name="Ohm R.A."/>
            <person name="Ortiz-Santana B."/>
            <person name="Ovrebo C."/>
            <person name="Racz N."/>
            <person name="Riley R."/>
            <person name="Savchenko A."/>
            <person name="Shiryaev A."/>
            <person name="Soop K."/>
            <person name="Spirin V."/>
            <person name="Szebenyi C."/>
            <person name="Tomsovsky M."/>
            <person name="Tulloss R.E."/>
            <person name="Uehling J."/>
            <person name="Grigoriev I.V."/>
            <person name="Vagvolgyi C."/>
            <person name="Papp T."/>
            <person name="Martin F.M."/>
            <person name="Miettinen O."/>
            <person name="Hibbett D.S."/>
            <person name="Nagy L.G."/>
        </authorList>
    </citation>
    <scope>NUCLEOTIDE SEQUENCE [LARGE SCALE GENOMIC DNA]</scope>
    <source>
        <strain evidence="4 5">CBS 962.96</strain>
    </source>
</reference>
<dbReference type="PANTHER" id="PTHR46517">
    <property type="entry name" value="FRUCTOSE-2,6-BISPHOSPHATASE TIGAR"/>
    <property type="match status" value="1"/>
</dbReference>
<keyword evidence="5" id="KW-1185">Reference proteome</keyword>
<dbReference type="InterPro" id="IPR029033">
    <property type="entry name" value="His_PPase_superfam"/>
</dbReference>
<accession>A0A4S8MMG8</accession>
<dbReference type="EMBL" id="ML179060">
    <property type="protein sequence ID" value="THV04088.1"/>
    <property type="molecule type" value="Genomic_DNA"/>
</dbReference>
<dbReference type="InterPro" id="IPR013078">
    <property type="entry name" value="His_Pase_superF_clade-1"/>
</dbReference>
<dbReference type="SUPFAM" id="SSF53254">
    <property type="entry name" value="Phosphoglycerate mutase-like"/>
    <property type="match status" value="1"/>
</dbReference>
<dbReference type="Gene3D" id="3.40.50.1240">
    <property type="entry name" value="Phosphoglycerate mutase-like"/>
    <property type="match status" value="1"/>
</dbReference>
<evidence type="ECO:0000313" key="5">
    <source>
        <dbReference type="Proteomes" id="UP000297245"/>
    </source>
</evidence>
<proteinExistence type="predicted"/>
<feature type="binding site" evidence="3">
    <location>
        <position position="94"/>
    </location>
    <ligand>
        <name>substrate</name>
    </ligand>
</feature>
<dbReference type="GO" id="GO:0004331">
    <property type="term" value="F:fructose-2,6-bisphosphate 2-phosphatase activity"/>
    <property type="evidence" value="ECO:0007669"/>
    <property type="project" value="TreeGrafter"/>
</dbReference>
<dbReference type="InterPro" id="IPR001345">
    <property type="entry name" value="PG/BPGM_mutase_AS"/>
</dbReference>
<dbReference type="InterPro" id="IPR051695">
    <property type="entry name" value="Phosphoglycerate_Mutase"/>
</dbReference>
<evidence type="ECO:0000313" key="4">
    <source>
        <dbReference type="EMBL" id="THV04088.1"/>
    </source>
</evidence>
<dbReference type="GO" id="GO:0045820">
    <property type="term" value="P:negative regulation of glycolytic process"/>
    <property type="evidence" value="ECO:0007669"/>
    <property type="project" value="TreeGrafter"/>
</dbReference>
<dbReference type="CDD" id="cd07067">
    <property type="entry name" value="HP_PGM_like"/>
    <property type="match status" value="1"/>
</dbReference>
<dbReference type="SMART" id="SM00855">
    <property type="entry name" value="PGAM"/>
    <property type="match status" value="1"/>
</dbReference>
<dbReference type="PANTHER" id="PTHR46517:SF1">
    <property type="entry name" value="FRUCTOSE-2,6-BISPHOSPHATASE TIGAR"/>
    <property type="match status" value="1"/>
</dbReference>
<feature type="active site" description="Proton donor/acceptor" evidence="2">
    <location>
        <position position="121"/>
    </location>
</feature>
<dbReference type="Pfam" id="PF00300">
    <property type="entry name" value="His_Phos_1"/>
    <property type="match status" value="1"/>
</dbReference>
<name>A0A4S8MMG8_DENBC</name>
<feature type="active site" description="Tele-phosphohistidine intermediate" evidence="2">
    <location>
        <position position="43"/>
    </location>
</feature>
<evidence type="ECO:0000256" key="1">
    <source>
        <dbReference type="ARBA" id="ARBA00022801"/>
    </source>
</evidence>